<dbReference type="PANTHER" id="PTHR39209">
    <property type="match status" value="1"/>
</dbReference>
<proteinExistence type="predicted"/>
<evidence type="ECO:0000313" key="3">
    <source>
        <dbReference type="Proteomes" id="UP000597444"/>
    </source>
</evidence>
<name>A0A8J3N446_9CHLR</name>
<dbReference type="Pfam" id="PF03483">
    <property type="entry name" value="B3_4"/>
    <property type="match status" value="1"/>
</dbReference>
<comment type="caution">
    <text evidence="2">The sequence shown here is derived from an EMBL/GenBank/DDBJ whole genome shotgun (WGS) entry which is preliminary data.</text>
</comment>
<dbReference type="SUPFAM" id="SSF56037">
    <property type="entry name" value="PheT/TilS domain"/>
    <property type="match status" value="1"/>
</dbReference>
<sequence>MSVCVSPVIFERFPGMQVVVVLAHDIDASRILPELSDHLCSVWSQAARDAQPYGNAQSHPHIQPWREQFRAMGVSSKKYPSAIEALLRRVLRGDEPVTINSLVDFYHTVSLGYIVPVGGFDLDALHSPLELRLTREGDQFQALDEEEPYAVPVGEVAYASGQTVLTRHLMWRQARTGLLTAHTRSAVLVAEVPGTAGAELAETVRNALHSGLQRYFGVTALSCLLDSQHLTTPWQ</sequence>
<dbReference type="InterPro" id="IPR005146">
    <property type="entry name" value="B3/B4_tRNA-bd"/>
</dbReference>
<dbReference type="EMBL" id="BNJK01000002">
    <property type="protein sequence ID" value="GHO97807.1"/>
    <property type="molecule type" value="Genomic_DNA"/>
</dbReference>
<keyword evidence="3" id="KW-1185">Reference proteome</keyword>
<evidence type="ECO:0000313" key="2">
    <source>
        <dbReference type="EMBL" id="GHO97807.1"/>
    </source>
</evidence>
<dbReference type="Proteomes" id="UP000597444">
    <property type="component" value="Unassembled WGS sequence"/>
</dbReference>
<reference evidence="2" key="1">
    <citation type="submission" date="2020-10" db="EMBL/GenBank/DDBJ databases">
        <title>Taxonomic study of unclassified bacteria belonging to the class Ktedonobacteria.</title>
        <authorList>
            <person name="Yabe S."/>
            <person name="Wang C.M."/>
            <person name="Zheng Y."/>
            <person name="Sakai Y."/>
            <person name="Cavaletti L."/>
            <person name="Monciardini P."/>
            <person name="Donadio S."/>
        </authorList>
    </citation>
    <scope>NUCLEOTIDE SEQUENCE</scope>
    <source>
        <strain evidence="2">ID150040</strain>
    </source>
</reference>
<dbReference type="AlphaFoldDB" id="A0A8J3N446"/>
<dbReference type="InterPro" id="IPR020825">
    <property type="entry name" value="Phe-tRNA_synthase-like_B3/B4"/>
</dbReference>
<protein>
    <recommendedName>
        <fullName evidence="1">B3/B4 tRNA-binding domain-containing protein</fullName>
    </recommendedName>
</protein>
<dbReference type="RefSeq" id="WP_220208588.1">
    <property type="nucleotide sequence ID" value="NZ_BNJK01000002.1"/>
</dbReference>
<organism evidence="2 3">
    <name type="scientific">Reticulibacter mediterranei</name>
    <dbReference type="NCBI Taxonomy" id="2778369"/>
    <lineage>
        <taxon>Bacteria</taxon>
        <taxon>Bacillati</taxon>
        <taxon>Chloroflexota</taxon>
        <taxon>Ktedonobacteria</taxon>
        <taxon>Ktedonobacterales</taxon>
        <taxon>Reticulibacteraceae</taxon>
        <taxon>Reticulibacter</taxon>
    </lineage>
</organism>
<gene>
    <name evidence="2" type="ORF">KSF_078550</name>
</gene>
<dbReference type="Gene3D" id="3.50.40.10">
    <property type="entry name" value="Phenylalanyl-trna Synthetase, Chain B, domain 3"/>
    <property type="match status" value="1"/>
</dbReference>
<feature type="domain" description="B3/B4 tRNA-binding" evidence="1">
    <location>
        <begin position="63"/>
        <end position="217"/>
    </location>
</feature>
<evidence type="ECO:0000259" key="1">
    <source>
        <dbReference type="SMART" id="SM00873"/>
    </source>
</evidence>
<dbReference type="SMART" id="SM00873">
    <property type="entry name" value="B3_4"/>
    <property type="match status" value="1"/>
</dbReference>
<dbReference type="PANTHER" id="PTHR39209:SF2">
    <property type="entry name" value="CYTOPLASMIC PROTEIN"/>
    <property type="match status" value="1"/>
</dbReference>
<accession>A0A8J3N446</accession>
<dbReference type="GO" id="GO:0004826">
    <property type="term" value="F:phenylalanine-tRNA ligase activity"/>
    <property type="evidence" value="ECO:0007669"/>
    <property type="project" value="InterPro"/>
</dbReference>
<dbReference type="GO" id="GO:0003723">
    <property type="term" value="F:RNA binding"/>
    <property type="evidence" value="ECO:0007669"/>
    <property type="project" value="InterPro"/>
</dbReference>